<evidence type="ECO:0000256" key="5">
    <source>
        <dbReference type="SAM" id="Phobius"/>
    </source>
</evidence>
<protein>
    <recommendedName>
        <fullName evidence="6">DUF3592 domain-containing protein</fullName>
    </recommendedName>
</protein>
<keyword evidence="8" id="KW-1185">Reference proteome</keyword>
<keyword evidence="5" id="KW-0472">Membrane</keyword>
<feature type="transmembrane region" description="Helical" evidence="5">
    <location>
        <begin position="163"/>
        <end position="185"/>
    </location>
</feature>
<dbReference type="PROSITE" id="PS50297">
    <property type="entry name" value="ANK_REP_REGION"/>
    <property type="match status" value="2"/>
</dbReference>
<proteinExistence type="predicted"/>
<dbReference type="SUPFAM" id="SSF48403">
    <property type="entry name" value="Ankyrin repeat"/>
    <property type="match status" value="1"/>
</dbReference>
<feature type="transmembrane region" description="Helical" evidence="5">
    <location>
        <begin position="474"/>
        <end position="493"/>
    </location>
</feature>
<feature type="repeat" description="ANK" evidence="3">
    <location>
        <begin position="703"/>
        <end position="735"/>
    </location>
</feature>
<dbReference type="AlphaFoldDB" id="A0A7X0PJW5"/>
<comment type="caution">
    <text evidence="7">The sequence shown here is derived from an EMBL/GenBank/DDBJ whole genome shotgun (WGS) entry which is preliminary data.</text>
</comment>
<dbReference type="GO" id="GO:0085020">
    <property type="term" value="P:protein K6-linked ubiquitination"/>
    <property type="evidence" value="ECO:0007669"/>
    <property type="project" value="TreeGrafter"/>
</dbReference>
<keyword evidence="1" id="KW-0677">Repeat</keyword>
<dbReference type="GO" id="GO:0004842">
    <property type="term" value="F:ubiquitin-protein transferase activity"/>
    <property type="evidence" value="ECO:0007669"/>
    <property type="project" value="TreeGrafter"/>
</dbReference>
<dbReference type="SMART" id="SM00248">
    <property type="entry name" value="ANK"/>
    <property type="match status" value="4"/>
</dbReference>
<dbReference type="RefSeq" id="WP_184863454.1">
    <property type="nucleotide sequence ID" value="NZ_JACHLK010000015.1"/>
</dbReference>
<keyword evidence="5" id="KW-0812">Transmembrane</keyword>
<accession>A0A7X0PJW5</accession>
<dbReference type="InterPro" id="IPR021994">
    <property type="entry name" value="DUF3592"/>
</dbReference>
<evidence type="ECO:0000256" key="3">
    <source>
        <dbReference type="PROSITE-ProRule" id="PRU00023"/>
    </source>
</evidence>
<evidence type="ECO:0000256" key="1">
    <source>
        <dbReference type="ARBA" id="ARBA00022737"/>
    </source>
</evidence>
<feature type="transmembrane region" description="Helical" evidence="5">
    <location>
        <begin position="20"/>
        <end position="41"/>
    </location>
</feature>
<dbReference type="PROSITE" id="PS50088">
    <property type="entry name" value="ANK_REPEAT"/>
    <property type="match status" value="2"/>
</dbReference>
<dbReference type="InterPro" id="IPR036770">
    <property type="entry name" value="Ankyrin_rpt-contain_sf"/>
</dbReference>
<feature type="domain" description="DUF3592" evidence="6">
    <location>
        <begin position="61"/>
        <end position="152"/>
    </location>
</feature>
<dbReference type="Pfam" id="PF12158">
    <property type="entry name" value="DUF3592"/>
    <property type="match status" value="1"/>
</dbReference>
<evidence type="ECO:0000313" key="8">
    <source>
        <dbReference type="Proteomes" id="UP000575083"/>
    </source>
</evidence>
<dbReference type="Pfam" id="PF12796">
    <property type="entry name" value="Ank_2"/>
    <property type="match status" value="2"/>
</dbReference>
<feature type="transmembrane region" description="Helical" evidence="5">
    <location>
        <begin position="505"/>
        <end position="524"/>
    </location>
</feature>
<feature type="transmembrane region" description="Helical" evidence="5">
    <location>
        <begin position="246"/>
        <end position="267"/>
    </location>
</feature>
<dbReference type="PANTHER" id="PTHR24171">
    <property type="entry name" value="ANKYRIN REPEAT DOMAIN-CONTAINING PROTEIN 39-RELATED"/>
    <property type="match status" value="1"/>
</dbReference>
<keyword evidence="5" id="KW-1133">Transmembrane helix</keyword>
<keyword evidence="2 3" id="KW-0040">ANK repeat</keyword>
<evidence type="ECO:0000256" key="4">
    <source>
        <dbReference type="SAM" id="MobiDB-lite"/>
    </source>
</evidence>
<name>A0A7X0PJW5_9BURK</name>
<feature type="repeat" description="ANK" evidence="3">
    <location>
        <begin position="741"/>
        <end position="773"/>
    </location>
</feature>
<feature type="region of interest" description="Disordered" evidence="4">
    <location>
        <begin position="423"/>
        <end position="445"/>
    </location>
</feature>
<reference evidence="7 8" key="1">
    <citation type="submission" date="2020-08" db="EMBL/GenBank/DDBJ databases">
        <title>Functional genomics of gut bacteria from endangered species of beetles.</title>
        <authorList>
            <person name="Carlos-Shanley C."/>
        </authorList>
    </citation>
    <scope>NUCLEOTIDE SEQUENCE [LARGE SCALE GENOMIC DNA]</scope>
    <source>
        <strain evidence="7 8">S00198</strain>
    </source>
</reference>
<feature type="transmembrane region" description="Helical" evidence="5">
    <location>
        <begin position="636"/>
        <end position="653"/>
    </location>
</feature>
<organism evidence="7 8">
    <name type="scientific">Acidovorax soli</name>
    <dbReference type="NCBI Taxonomy" id="592050"/>
    <lineage>
        <taxon>Bacteria</taxon>
        <taxon>Pseudomonadati</taxon>
        <taxon>Pseudomonadota</taxon>
        <taxon>Betaproteobacteria</taxon>
        <taxon>Burkholderiales</taxon>
        <taxon>Comamonadaceae</taxon>
        <taxon>Acidovorax</taxon>
    </lineage>
</organism>
<evidence type="ECO:0000256" key="2">
    <source>
        <dbReference type="ARBA" id="ARBA00023043"/>
    </source>
</evidence>
<dbReference type="PANTHER" id="PTHR24171:SF8">
    <property type="entry name" value="BRCA1-ASSOCIATED RING DOMAIN PROTEIN 1"/>
    <property type="match status" value="1"/>
</dbReference>
<dbReference type="EMBL" id="JACHLK010000015">
    <property type="protein sequence ID" value="MBB6562954.1"/>
    <property type="molecule type" value="Genomic_DNA"/>
</dbReference>
<feature type="transmembrane region" description="Helical" evidence="5">
    <location>
        <begin position="220"/>
        <end position="240"/>
    </location>
</feature>
<dbReference type="Proteomes" id="UP000575083">
    <property type="component" value="Unassembled WGS sequence"/>
</dbReference>
<sequence length="868" mass="93240">MAREENSTSGKAADSLGKRLVLLLFSAVFAVAFGLGGYAAGLKPLVQTLRLALDARSWQPVQAQVLSAELKTHTSSDGPSYEALVRYRYEVGGRSYQSTQLGLDPAGYSDNIAADWSRDWARRLQAAKERGQRITVLVDPHDPARALIDPSIRWQLQLFRLPFALVFTGVGVVAAGFFVVLLLGLGRGRGGDGSEAPRSSLGAAPGALVKGGASKSVGAIWFFAFFWCGIAFPMAGMLWTSSGAPWYAKAFISIFVMVGVGLIGLALHQTHMAWRYAGSVLTLLPSQPRGGHALEATLLLPERAAAYQQDQALQLRLAQYRVDESSSGSPERCVESFTEAARVQRTADAGLRVSARFNLPADAPPHGAQRSGERVDWRLELLHSPGGGVELTYDLPVQAAVHGFGGVDSELPDRFDRRAAWKQETPIPPAHATSGEQGDADEDRDEHAPVILPASVTLHETAEGWHYRFAQTGWRWAAGLVLAGLVVEGAINGRWGAQGLVLPRSFLFAGLAWWALAAFVLHAATRRWELAVRDEGIVVRCRSWLWSRTRALPGQTSQQLVHKLLYSTGSGGSEERYYAVYAREAGGALVRLTPGVAGDAAATAVGQSIARAWAHRQGRFSPGAVRSVRSAHSRPAWGALLLAAALAWALWGPRPADKVAGAQPSVTYSTVDGRLLDAQNAGDAPALRAALAAGANPNLLAPNGSSVLMLAAHRGQMEHIEALLAAGARPDLRQTQKDSERGDTALLRAFYGGHLAAAERLVQAGASLSARNRWDWGPMHMAAQSGCIACLDWLAARGQAIDEPAPASRGETPTMLAAGRGRVQALQWFEARGVDLARQDPHGKTALDWARFKQQAEAEQWLLQRTAR</sequence>
<gene>
    <name evidence="7" type="ORF">HNP48_005671</name>
</gene>
<dbReference type="InterPro" id="IPR002110">
    <property type="entry name" value="Ankyrin_rpt"/>
</dbReference>
<evidence type="ECO:0000313" key="7">
    <source>
        <dbReference type="EMBL" id="MBB6562954.1"/>
    </source>
</evidence>
<evidence type="ECO:0000259" key="6">
    <source>
        <dbReference type="Pfam" id="PF12158"/>
    </source>
</evidence>
<dbReference type="Gene3D" id="1.25.40.20">
    <property type="entry name" value="Ankyrin repeat-containing domain"/>
    <property type="match status" value="2"/>
</dbReference>